<name>A0A1I8BPF1_MELHA</name>
<evidence type="ECO:0000313" key="3">
    <source>
        <dbReference type="WBParaSite" id="MhA1_Contig41.frz3.gene29"/>
    </source>
</evidence>
<reference evidence="3" key="1">
    <citation type="submission" date="2016-11" db="UniProtKB">
        <authorList>
            <consortium name="WormBaseParasite"/>
        </authorList>
    </citation>
    <scope>IDENTIFICATION</scope>
</reference>
<keyword evidence="1" id="KW-0472">Membrane</keyword>
<dbReference type="WBParaSite" id="MhA1_Contig41.frz3.gene29">
    <property type="protein sequence ID" value="MhA1_Contig41.frz3.gene29"/>
    <property type="gene ID" value="MhA1_Contig41.frz3.gene29"/>
</dbReference>
<evidence type="ECO:0000256" key="1">
    <source>
        <dbReference type="SAM" id="Phobius"/>
    </source>
</evidence>
<keyword evidence="1" id="KW-0812">Transmembrane</keyword>
<feature type="transmembrane region" description="Helical" evidence="1">
    <location>
        <begin position="69"/>
        <end position="90"/>
    </location>
</feature>
<evidence type="ECO:0000313" key="2">
    <source>
        <dbReference type="Proteomes" id="UP000095281"/>
    </source>
</evidence>
<sequence>MPEGHRTKRSFRILKKSSFKKPLALLKRAIRNFLKLKELKKRIKIISKNKNKALITNHREKRGAIMEGISAGLLISAGLFFAYLAIFSFLATFTPINIFAFATGMFFSMLTWFCIQAAIPLLEGSDNDYFDSNIASYSREESYYERSDSQGGYHKEHNIREYTRAVTK</sequence>
<keyword evidence="2" id="KW-1185">Reference proteome</keyword>
<dbReference type="Proteomes" id="UP000095281">
    <property type="component" value="Unplaced"/>
</dbReference>
<accession>A0A1I8BPF1</accession>
<organism evidence="2 3">
    <name type="scientific">Meloidogyne hapla</name>
    <name type="common">Root-knot nematode worm</name>
    <dbReference type="NCBI Taxonomy" id="6305"/>
    <lineage>
        <taxon>Eukaryota</taxon>
        <taxon>Metazoa</taxon>
        <taxon>Ecdysozoa</taxon>
        <taxon>Nematoda</taxon>
        <taxon>Chromadorea</taxon>
        <taxon>Rhabditida</taxon>
        <taxon>Tylenchina</taxon>
        <taxon>Tylenchomorpha</taxon>
        <taxon>Tylenchoidea</taxon>
        <taxon>Meloidogynidae</taxon>
        <taxon>Meloidogyninae</taxon>
        <taxon>Meloidogyne</taxon>
    </lineage>
</organism>
<protein>
    <submittedName>
        <fullName evidence="3">Transmembrane protein</fullName>
    </submittedName>
</protein>
<proteinExistence type="predicted"/>
<dbReference type="AlphaFoldDB" id="A0A1I8BPF1"/>
<keyword evidence="1" id="KW-1133">Transmembrane helix</keyword>
<feature type="transmembrane region" description="Helical" evidence="1">
    <location>
        <begin position="96"/>
        <end position="115"/>
    </location>
</feature>